<dbReference type="SUPFAM" id="SSF51206">
    <property type="entry name" value="cAMP-binding domain-like"/>
    <property type="match status" value="1"/>
</dbReference>
<dbReference type="PANTHER" id="PTHR23011:SF41">
    <property type="entry name" value="CYCLIC NUCLEOTIDE-BINDING DOMAIN-CONTAINING PROTEIN"/>
    <property type="match status" value="1"/>
</dbReference>
<dbReference type="EMBL" id="AAZO01006356">
    <property type="status" value="NOT_ANNOTATED_CDS"/>
    <property type="molecule type" value="Genomic_DNA"/>
</dbReference>
<keyword evidence="3" id="KW-1185">Reference proteome</keyword>
<reference evidence="1" key="1">
    <citation type="submission" date="2007-04" db="EMBL/GenBank/DDBJ databases">
        <title>Annotation of Pediculus humanus corporis strain USDA.</title>
        <authorList>
            <person name="Kirkness E."/>
            <person name="Hannick L."/>
            <person name="Hass B."/>
            <person name="Bruggner R."/>
            <person name="Lawson D."/>
            <person name="Bidwell S."/>
            <person name="Joardar V."/>
            <person name="Caler E."/>
            <person name="Walenz B."/>
            <person name="Inman J."/>
            <person name="Schobel S."/>
            <person name="Galinsky K."/>
            <person name="Amedeo P."/>
            <person name="Strausberg R."/>
        </authorList>
    </citation>
    <scope>NUCLEOTIDE SEQUENCE</scope>
    <source>
        <strain evidence="1">USDA</strain>
    </source>
</reference>
<protein>
    <recommendedName>
        <fullName evidence="4">Cyclic nucleotide-binding domain-containing protein</fullName>
    </recommendedName>
</protein>
<dbReference type="Proteomes" id="UP000009046">
    <property type="component" value="Unassembled WGS sequence"/>
</dbReference>
<dbReference type="InterPro" id="IPR018490">
    <property type="entry name" value="cNMP-bd_dom_sf"/>
</dbReference>
<evidence type="ECO:0000313" key="3">
    <source>
        <dbReference type="Proteomes" id="UP000009046"/>
    </source>
</evidence>
<name>E0VZ37_PEDHC</name>
<dbReference type="PANTHER" id="PTHR23011">
    <property type="entry name" value="CYCLIC NUCLEOTIDE-BINDING DOMAIN CONTAINING PROTEIN"/>
    <property type="match status" value="1"/>
</dbReference>
<dbReference type="EMBL" id="AAZO01006357">
    <property type="status" value="NOT_ANNOTATED_CDS"/>
    <property type="molecule type" value="Genomic_DNA"/>
</dbReference>
<gene>
    <name evidence="2" type="primary">8234970</name>
    <name evidence="1" type="ORF">Phum_PHUM523780</name>
</gene>
<evidence type="ECO:0000313" key="1">
    <source>
        <dbReference type="EMBL" id="EEB18643.1"/>
    </source>
</evidence>
<dbReference type="VEuPathDB" id="VectorBase:PHUM523780"/>
<evidence type="ECO:0008006" key="4">
    <source>
        <dbReference type="Google" id="ProtNLM"/>
    </source>
</evidence>
<sequence>MKLNKNLSGVFVCLKFFTPFGPNDRTDTDIKAIIDRLRRIESFSRLSNQVLQQLAACGFYEDLEKGVTHVGSTFGENILDEHPRHATVATQTTCELFRIKNQDFKLVWERKEKKQNGES</sequence>
<proteinExistence type="predicted"/>
<reference evidence="2" key="3">
    <citation type="submission" date="2021-02" db="UniProtKB">
        <authorList>
            <consortium name="EnsemblMetazoa"/>
        </authorList>
    </citation>
    <scope>IDENTIFICATION</scope>
    <source>
        <strain evidence="2">USDA</strain>
    </source>
</reference>
<dbReference type="eggNOG" id="KOG2378">
    <property type="taxonomic scope" value="Eukaryota"/>
</dbReference>
<dbReference type="InParanoid" id="E0VZ37"/>
<dbReference type="EMBL" id="AAZO01006355">
    <property type="status" value="NOT_ANNOTATED_CDS"/>
    <property type="molecule type" value="Genomic_DNA"/>
</dbReference>
<dbReference type="AlphaFoldDB" id="E0VZ37"/>
<dbReference type="InterPro" id="IPR014710">
    <property type="entry name" value="RmlC-like_jellyroll"/>
</dbReference>
<dbReference type="EnsemblMetazoa" id="PHUM523780-RA">
    <property type="protein sequence ID" value="PHUM523780-PA"/>
    <property type="gene ID" value="PHUM523780"/>
</dbReference>
<dbReference type="KEGG" id="phu:Phum_PHUM523780"/>
<accession>E0VZ37</accession>
<dbReference type="CTD" id="8234970"/>
<dbReference type="Gene3D" id="2.60.120.10">
    <property type="entry name" value="Jelly Rolls"/>
    <property type="match status" value="2"/>
</dbReference>
<dbReference type="EMBL" id="DS235849">
    <property type="protein sequence ID" value="EEB18643.1"/>
    <property type="molecule type" value="Genomic_DNA"/>
</dbReference>
<dbReference type="STRING" id="121224.E0VZ37"/>
<dbReference type="RefSeq" id="XP_002431381.1">
    <property type="nucleotide sequence ID" value="XM_002431336.1"/>
</dbReference>
<dbReference type="HOGENOM" id="CLU_2064254_0_0_1"/>
<evidence type="ECO:0000313" key="2">
    <source>
        <dbReference type="EnsemblMetazoa" id="PHUM523780-PA"/>
    </source>
</evidence>
<dbReference type="GeneID" id="8234970"/>
<reference evidence="1" key="2">
    <citation type="submission" date="2007-04" db="EMBL/GenBank/DDBJ databases">
        <title>The genome of the human body louse.</title>
        <authorList>
            <consortium name="The Human Body Louse Genome Consortium"/>
            <person name="Kirkness E."/>
            <person name="Walenz B."/>
            <person name="Hass B."/>
            <person name="Bruggner R."/>
            <person name="Strausberg R."/>
        </authorList>
    </citation>
    <scope>NUCLEOTIDE SEQUENCE</scope>
    <source>
        <strain evidence="1">USDA</strain>
    </source>
</reference>
<organism>
    <name type="scientific">Pediculus humanus subsp. corporis</name>
    <name type="common">Body louse</name>
    <dbReference type="NCBI Taxonomy" id="121224"/>
    <lineage>
        <taxon>Eukaryota</taxon>
        <taxon>Metazoa</taxon>
        <taxon>Ecdysozoa</taxon>
        <taxon>Arthropoda</taxon>
        <taxon>Hexapoda</taxon>
        <taxon>Insecta</taxon>
        <taxon>Pterygota</taxon>
        <taxon>Neoptera</taxon>
        <taxon>Paraneoptera</taxon>
        <taxon>Psocodea</taxon>
        <taxon>Troctomorpha</taxon>
        <taxon>Phthiraptera</taxon>
        <taxon>Anoplura</taxon>
        <taxon>Pediculidae</taxon>
        <taxon>Pediculus</taxon>
    </lineage>
</organism>
<dbReference type="OrthoDB" id="166212at2759"/>